<keyword evidence="3" id="KW-1185">Reference proteome</keyword>
<protein>
    <submittedName>
        <fullName evidence="2">CinA family protein</fullName>
    </submittedName>
</protein>
<dbReference type="InterPro" id="IPR008136">
    <property type="entry name" value="CinA_C"/>
</dbReference>
<evidence type="ECO:0000313" key="3">
    <source>
        <dbReference type="Proteomes" id="UP001501588"/>
    </source>
</evidence>
<evidence type="ECO:0000259" key="1">
    <source>
        <dbReference type="Pfam" id="PF02464"/>
    </source>
</evidence>
<proteinExistence type="predicted"/>
<dbReference type="NCBIfam" id="TIGR00199">
    <property type="entry name" value="PncC_domain"/>
    <property type="match status" value="1"/>
</dbReference>
<reference evidence="2 3" key="1">
    <citation type="journal article" date="2019" name="Int. J. Syst. Evol. Microbiol.">
        <title>The Global Catalogue of Microorganisms (GCM) 10K type strain sequencing project: providing services to taxonomists for standard genome sequencing and annotation.</title>
        <authorList>
            <consortium name="The Broad Institute Genomics Platform"/>
            <consortium name="The Broad Institute Genome Sequencing Center for Infectious Disease"/>
            <person name="Wu L."/>
            <person name="Ma J."/>
        </authorList>
    </citation>
    <scope>NUCLEOTIDE SEQUENCE [LARGE SCALE GENOMIC DNA]</scope>
    <source>
        <strain evidence="2 3">JCM 9933</strain>
    </source>
</reference>
<dbReference type="SUPFAM" id="SSF142433">
    <property type="entry name" value="CinA-like"/>
    <property type="match status" value="1"/>
</dbReference>
<dbReference type="Proteomes" id="UP001501588">
    <property type="component" value="Unassembled WGS sequence"/>
</dbReference>
<accession>A0ABN1EWY2</accession>
<comment type="caution">
    <text evidence="2">The sequence shown here is derived from an EMBL/GenBank/DDBJ whole genome shotgun (WGS) entry which is preliminary data.</text>
</comment>
<evidence type="ECO:0000313" key="2">
    <source>
        <dbReference type="EMBL" id="GAA0576606.1"/>
    </source>
</evidence>
<sequence>METLLPLAEKAAALLKPRNETVAVAESSAGGLVCAALLAVPGASAYFRGGVVAYTRESRRVLLGLSDAALDGVPPNSEPLASLLAEAARDQLGTVWGLGETGAAGPTGNRYGHPAGRACLAVAGPGGSRSAALENGSADRPANMRLFGAELLRLLIGALEAA</sequence>
<name>A0ABN1EWY2_9PROT</name>
<organism evidence="2 3">
    <name type="scientific">Craurococcus roseus</name>
    <dbReference type="NCBI Taxonomy" id="77585"/>
    <lineage>
        <taxon>Bacteria</taxon>
        <taxon>Pseudomonadati</taxon>
        <taxon>Pseudomonadota</taxon>
        <taxon>Alphaproteobacteria</taxon>
        <taxon>Acetobacterales</taxon>
        <taxon>Acetobacteraceae</taxon>
        <taxon>Craurococcus</taxon>
    </lineage>
</organism>
<feature type="domain" description="CinA C-terminal" evidence="1">
    <location>
        <begin position="7"/>
        <end position="156"/>
    </location>
</feature>
<dbReference type="InterPro" id="IPR036653">
    <property type="entry name" value="CinA-like_C"/>
</dbReference>
<dbReference type="RefSeq" id="WP_343894480.1">
    <property type="nucleotide sequence ID" value="NZ_BAAAFZ010000014.1"/>
</dbReference>
<dbReference type="EMBL" id="BAAAFZ010000014">
    <property type="protein sequence ID" value="GAA0576606.1"/>
    <property type="molecule type" value="Genomic_DNA"/>
</dbReference>
<gene>
    <name evidence="2" type="ORF">GCM10009416_13980</name>
</gene>
<dbReference type="Pfam" id="PF02464">
    <property type="entry name" value="CinA"/>
    <property type="match status" value="1"/>
</dbReference>
<dbReference type="Gene3D" id="3.90.950.20">
    <property type="entry name" value="CinA-like"/>
    <property type="match status" value="1"/>
</dbReference>